<dbReference type="Gene3D" id="3.50.50.60">
    <property type="entry name" value="FAD/NAD(P)-binding domain"/>
    <property type="match status" value="2"/>
</dbReference>
<gene>
    <name evidence="7" type="ORF">AMQ74_00711</name>
</gene>
<organism evidence="7 8">
    <name type="scientific">Candidatus Methanofastidiosum methylothiophilum</name>
    <dbReference type="NCBI Taxonomy" id="1705564"/>
    <lineage>
        <taxon>Archaea</taxon>
        <taxon>Methanobacteriati</taxon>
        <taxon>Methanobacteriota</taxon>
        <taxon>Stenosarchaea group</taxon>
        <taxon>Candidatus Methanofastidiosia</taxon>
        <taxon>Candidatus Methanofastidiosales</taxon>
        <taxon>Candidatus Methanofastidiosaceae</taxon>
        <taxon>Candidatus Methanofastidiosum</taxon>
    </lineage>
</organism>
<protein>
    <submittedName>
        <fullName evidence="7">Coenzyme A disulfide reductase</fullName>
        <ecNumber evidence="7">1.8.1.14</ecNumber>
    </submittedName>
</protein>
<comment type="similarity">
    <text evidence="2">Belongs to the class-III pyridine nucleotide-disulfide oxidoreductase family.</text>
</comment>
<dbReference type="SUPFAM" id="SSF51905">
    <property type="entry name" value="FAD/NAD(P)-binding domain"/>
    <property type="match status" value="2"/>
</dbReference>
<dbReference type="Proteomes" id="UP000075578">
    <property type="component" value="Unassembled WGS sequence"/>
</dbReference>
<comment type="caution">
    <text evidence="7">The sequence shown here is derived from an EMBL/GenBank/DDBJ whole genome shotgun (WGS) entry which is preliminary data.</text>
</comment>
<dbReference type="PRINTS" id="PR00411">
    <property type="entry name" value="PNDRDTASEI"/>
</dbReference>
<evidence type="ECO:0000256" key="2">
    <source>
        <dbReference type="ARBA" id="ARBA00009130"/>
    </source>
</evidence>
<accession>A0A150J5W5</accession>
<evidence type="ECO:0000256" key="4">
    <source>
        <dbReference type="ARBA" id="ARBA00022827"/>
    </source>
</evidence>
<name>A0A150J5W5_9EURY</name>
<evidence type="ECO:0000259" key="5">
    <source>
        <dbReference type="Pfam" id="PF02852"/>
    </source>
</evidence>
<dbReference type="SUPFAM" id="SSF55424">
    <property type="entry name" value="FAD/NAD-linked reductases, dimerisation (C-terminal) domain"/>
    <property type="match status" value="1"/>
</dbReference>
<dbReference type="AlphaFoldDB" id="A0A150J5W5"/>
<dbReference type="EMBL" id="LNGD01000030">
    <property type="protein sequence ID" value="KYC52478.1"/>
    <property type="molecule type" value="Genomic_DNA"/>
</dbReference>
<dbReference type="InterPro" id="IPR004099">
    <property type="entry name" value="Pyr_nucl-diS_OxRdtase_dimer"/>
</dbReference>
<dbReference type="InterPro" id="IPR050260">
    <property type="entry name" value="FAD-bd_OxRdtase"/>
</dbReference>
<dbReference type="InterPro" id="IPR036188">
    <property type="entry name" value="FAD/NAD-bd_sf"/>
</dbReference>
<dbReference type="EC" id="1.8.1.14" evidence="7"/>
<dbReference type="Pfam" id="PF07992">
    <property type="entry name" value="Pyr_redox_2"/>
    <property type="match status" value="1"/>
</dbReference>
<dbReference type="Gene3D" id="3.30.390.30">
    <property type="match status" value="1"/>
</dbReference>
<comment type="cofactor">
    <cofactor evidence="1">
        <name>FAD</name>
        <dbReference type="ChEBI" id="CHEBI:57692"/>
    </cofactor>
</comment>
<keyword evidence="3" id="KW-0285">Flavoprotein</keyword>
<dbReference type="GO" id="GO:0050451">
    <property type="term" value="F:CoA-disulfide reductase (NADPH) activity"/>
    <property type="evidence" value="ECO:0007669"/>
    <property type="project" value="UniProtKB-EC"/>
</dbReference>
<dbReference type="InterPro" id="IPR016156">
    <property type="entry name" value="FAD/NAD-linked_Rdtase_dimer_sf"/>
</dbReference>
<dbReference type="PRINTS" id="PR00368">
    <property type="entry name" value="FADPNR"/>
</dbReference>
<dbReference type="Pfam" id="PF02852">
    <property type="entry name" value="Pyr_redox_dim"/>
    <property type="match status" value="1"/>
</dbReference>
<proteinExistence type="inferred from homology"/>
<dbReference type="PATRIC" id="fig|1705564.3.peg.728"/>
<dbReference type="PANTHER" id="PTHR43429">
    <property type="entry name" value="PYRIDINE NUCLEOTIDE-DISULFIDE OXIDOREDUCTASE DOMAIN-CONTAINING"/>
    <property type="match status" value="1"/>
</dbReference>
<reference evidence="7 8" key="1">
    <citation type="journal article" date="2016" name="ISME J.">
        <title>Chasing the elusive Euryarchaeota class WSA2: genomes reveal a uniquely fastidious methyl-reducing methanogen.</title>
        <authorList>
            <person name="Nobu M.K."/>
            <person name="Narihiro T."/>
            <person name="Kuroda K."/>
            <person name="Mei R."/>
            <person name="Liu W.T."/>
        </authorList>
    </citation>
    <scope>NUCLEOTIDE SEQUENCE [LARGE SCALE GENOMIC DNA]</scope>
    <source>
        <strain evidence="7">U1lsi0528_Bin089</strain>
    </source>
</reference>
<evidence type="ECO:0000313" key="8">
    <source>
        <dbReference type="Proteomes" id="UP000075578"/>
    </source>
</evidence>
<evidence type="ECO:0000256" key="3">
    <source>
        <dbReference type="ARBA" id="ARBA00022630"/>
    </source>
</evidence>
<evidence type="ECO:0000256" key="1">
    <source>
        <dbReference type="ARBA" id="ARBA00001974"/>
    </source>
</evidence>
<sequence length="447" mass="48056">MNMPKHLLIIGAGAAGLPVASHVRRKDKDIEITVITDREYFAYSPCGIPFVLSGNIPSFDSLILRNENYYKEMGINVITKTKVKKIEIDDNSVSYDNKKIKYDILVIATGAKPIAPPIPGINLKGVYFLNSLEDAFNIRDALSSAKNPTIIGAGAIGLEMAHAFLKKGLKVRVIEMKDHVLPNILDKDMGDIVYEYLSSLNMEIHTSTTASAIIGKEKVTHLKANGNEYETDLVLVSVGVKPNVDLAIDAGIEIGSTGGIVTDASLRVKRKGKSVNNVYACGNCVEVTDIITHKSTISALGSTAIRQGIVVADNIMGKNSVFGSISSPSIAVVGELEIGSVGVTKEKAIEYGIVPLEGKAKGLTRARYYPRGEDIYVKILSDSDYRVIGTQVISKEGVKGRIDAMSLLIGRKTTVHQVAISETSYAPPISSVLDPLIMAARKIIGAD</sequence>
<evidence type="ECO:0000259" key="6">
    <source>
        <dbReference type="Pfam" id="PF07992"/>
    </source>
</evidence>
<keyword evidence="7" id="KW-0560">Oxidoreductase</keyword>
<evidence type="ECO:0000313" key="7">
    <source>
        <dbReference type="EMBL" id="KYC52478.1"/>
    </source>
</evidence>
<keyword evidence="4" id="KW-0274">FAD</keyword>
<dbReference type="InterPro" id="IPR023753">
    <property type="entry name" value="FAD/NAD-binding_dom"/>
</dbReference>
<feature type="domain" description="Pyridine nucleotide-disulphide oxidoreductase dimerisation" evidence="5">
    <location>
        <begin position="331"/>
        <end position="432"/>
    </location>
</feature>
<feature type="domain" description="FAD/NAD(P)-binding" evidence="6">
    <location>
        <begin position="6"/>
        <end position="308"/>
    </location>
</feature>
<dbReference type="PANTHER" id="PTHR43429:SF3">
    <property type="entry name" value="NITRITE REDUCTASE [NAD(P)H]"/>
    <property type="match status" value="1"/>
</dbReference>